<gene>
    <name evidence="2" type="ORF">MCHLO_06455</name>
</gene>
<dbReference type="Proteomes" id="UP000815677">
    <property type="component" value="Unassembled WGS sequence"/>
</dbReference>
<protein>
    <submittedName>
        <fullName evidence="2">Uncharacterized protein</fullName>
    </submittedName>
</protein>
<keyword evidence="3" id="KW-1185">Reference proteome</keyword>
<sequence length="88" mass="9804">MGLKQIALPLHSGRVAPDVYREEFLSTDAMGQIFAVADREEDSEERPSEGRTKSRSPGTEVTEAISAEVIRRRLVLHHPKPPHSNEDA</sequence>
<reference evidence="2" key="1">
    <citation type="submission" date="2014-09" db="EMBL/GenBank/DDBJ databases">
        <title>Genome sequence of the luminous mushroom Mycena chlorophos for searching fungal bioluminescence genes.</title>
        <authorList>
            <person name="Tanaka Y."/>
            <person name="Kasuga D."/>
            <person name="Oba Y."/>
            <person name="Hase S."/>
            <person name="Sato K."/>
            <person name="Oba Y."/>
            <person name="Sakakibara Y."/>
        </authorList>
    </citation>
    <scope>NUCLEOTIDE SEQUENCE</scope>
</reference>
<evidence type="ECO:0000313" key="2">
    <source>
        <dbReference type="EMBL" id="GAT49097.1"/>
    </source>
</evidence>
<name>A0ABQ0LDA3_MYCCL</name>
<evidence type="ECO:0000256" key="1">
    <source>
        <dbReference type="SAM" id="MobiDB-lite"/>
    </source>
</evidence>
<proteinExistence type="predicted"/>
<organism evidence="2 3">
    <name type="scientific">Mycena chlorophos</name>
    <name type="common">Agaric fungus</name>
    <name type="synonym">Agaricus chlorophos</name>
    <dbReference type="NCBI Taxonomy" id="658473"/>
    <lineage>
        <taxon>Eukaryota</taxon>
        <taxon>Fungi</taxon>
        <taxon>Dikarya</taxon>
        <taxon>Basidiomycota</taxon>
        <taxon>Agaricomycotina</taxon>
        <taxon>Agaricomycetes</taxon>
        <taxon>Agaricomycetidae</taxon>
        <taxon>Agaricales</taxon>
        <taxon>Marasmiineae</taxon>
        <taxon>Mycenaceae</taxon>
        <taxon>Mycena</taxon>
    </lineage>
</organism>
<feature type="region of interest" description="Disordered" evidence="1">
    <location>
        <begin position="37"/>
        <end position="62"/>
    </location>
</feature>
<evidence type="ECO:0000313" key="3">
    <source>
        <dbReference type="Proteomes" id="UP000815677"/>
    </source>
</evidence>
<accession>A0ABQ0LDA3</accession>
<dbReference type="EMBL" id="DF845271">
    <property type="protein sequence ID" value="GAT49097.1"/>
    <property type="molecule type" value="Genomic_DNA"/>
</dbReference>